<accession>A0ABR8NNB5</accession>
<dbReference type="Pfam" id="PF13191">
    <property type="entry name" value="AAA_16"/>
    <property type="match status" value="1"/>
</dbReference>
<dbReference type="InterPro" id="IPR001054">
    <property type="entry name" value="A/G_cyclase"/>
</dbReference>
<evidence type="ECO:0000256" key="2">
    <source>
        <dbReference type="ARBA" id="ARBA00022840"/>
    </source>
</evidence>
<dbReference type="InterPro" id="IPR029787">
    <property type="entry name" value="Nucleotide_cyclase"/>
</dbReference>
<dbReference type="InterPro" id="IPR027417">
    <property type="entry name" value="P-loop_NTPase"/>
</dbReference>
<organism evidence="4 5">
    <name type="scientific">Microbacterium helvum</name>
    <dbReference type="NCBI Taxonomy" id="2773713"/>
    <lineage>
        <taxon>Bacteria</taxon>
        <taxon>Bacillati</taxon>
        <taxon>Actinomycetota</taxon>
        <taxon>Actinomycetes</taxon>
        <taxon>Micrococcales</taxon>
        <taxon>Microbacteriaceae</taxon>
        <taxon>Microbacterium</taxon>
    </lineage>
</organism>
<comment type="caution">
    <text evidence="4">The sequence shown here is derived from an EMBL/GenBank/DDBJ whole genome shotgun (WGS) entry which is preliminary data.</text>
</comment>
<evidence type="ECO:0000259" key="3">
    <source>
        <dbReference type="PROSITE" id="PS50125"/>
    </source>
</evidence>
<dbReference type="SUPFAM" id="SSF52540">
    <property type="entry name" value="P-loop containing nucleoside triphosphate hydrolases"/>
    <property type="match status" value="1"/>
</dbReference>
<sequence>MTAAALTPRLLHGLGDLEQRILRVDGTAVVVDISGFTTLSEQLAAAGREGTEQLIATLSRIFTVLLPATDDGGDVVKFAGDALFVLFTGADHARHAAHAAWNMNRVLTAVGDIHLPFARTRLRMSVGVHSGVFVFFLTGEGSVSVVLAGRDTSRVLELQSAAQPGQILVSDGTAALLPASLVAAATVDAPGARRLVKGGSVAAASLLSLHAGRGEAAEHFLPRAFAQRPDLLGADPDHRWAAIAFVQVSGVPDDPDAADLARMDRLTRLVDDACADTGATLLDVDPAPGGYRYFLTAGAPTTLEDPEGRLVTAALRIVQEGAGDYAVRAGVTSGRVFAGFVGALYRQTYTVMGDPTNLAARLAARAQPGTVLVARSVLERTARPFASDDAGVMTVKGKTAEIPVAVVTSTEGGTPLSEQAAPFTGRAAELARLRALLTDAAHGVGGVVTVTGPAGIGKTRLVEHALAETPLPVWRSRGDRYGASTPYRTTQSLLRPLLGIPPAATPAEAAQVLIDAVAQHAPALASWAPLLGAAVGADVPETPETTALDDGFRAERLAGAVREFLGALLPDPVCLAVDDAQWVDPASAAVLTEITTHDLRHAVVLARRPDQGGLEAQGDHLELEGLPDDDIRDLIEAVAGRTLLPADARPVVQRAAGNPLYAIELAVGLATGDDALGIEQLVGERIDALSEADRTSLRRAAVLGMRIPIGLYVTCVGSPLIDGDLGAFLELGADAVSFRSELFRDVAYGQLTFQARRELHRAAARVLEAQPALGGTSRAVMLAAHYTAAEDWEAARVAARDAAEQAAKSFALEEAVHSYRLAVDAAQRSKDAGLADLLEALGRVSVAGGWAKEGLDAFSAARKLISDAVTRARIDQERAYALAILGRQDESVRVLRAARRALVGIGEDGRSLLAAVDVTEAGLRLRQSRWHEARALAEGAAGLIDESSADDTELRVLADALRYSDIASGEIDGDAGMHHLPRALELYGRAGDELSKSKVYNVLGARAYYRGDWTTAAALYEQAGAAAEAAGDVVGAAIERANAAEVLIDQGRLDEARPLVTDSLRVFTASDNPYLVAFVTGFAGRIAHRSGDLDSARDCFRAAADGFAALGETDAATDAGVRLLETTIDAGDAARADELAAGLAGASGGPRLIRQRARLAARDGSDAEALRLCLEAVEDPDAVPLERALSLAQLAHLVPDPAAARAEAARLLAELGIVDIERITDSSPFGAAGAASSIPAHEGEAPS</sequence>
<dbReference type="PROSITE" id="PS50125">
    <property type="entry name" value="GUANYLATE_CYCLASE_2"/>
    <property type="match status" value="2"/>
</dbReference>
<gene>
    <name evidence="4" type="ORF">IF188_10620</name>
</gene>
<evidence type="ECO:0000313" key="4">
    <source>
        <dbReference type="EMBL" id="MBD3942150.1"/>
    </source>
</evidence>
<dbReference type="PANTHER" id="PTHR16305:SF35">
    <property type="entry name" value="TRANSCRIPTIONAL ACTIVATOR DOMAIN"/>
    <property type="match status" value="1"/>
</dbReference>
<evidence type="ECO:0000256" key="1">
    <source>
        <dbReference type="ARBA" id="ARBA00022741"/>
    </source>
</evidence>
<dbReference type="Pfam" id="PF00211">
    <property type="entry name" value="Guanylate_cyc"/>
    <property type="match status" value="2"/>
</dbReference>
<name>A0ABR8NNB5_9MICO</name>
<dbReference type="PANTHER" id="PTHR16305">
    <property type="entry name" value="TESTICULAR SOLUBLE ADENYLYL CYCLASE"/>
    <property type="match status" value="1"/>
</dbReference>
<feature type="domain" description="Guanylate cyclase" evidence="3">
    <location>
        <begin position="27"/>
        <end position="159"/>
    </location>
</feature>
<dbReference type="Proteomes" id="UP000598426">
    <property type="component" value="Unassembled WGS sequence"/>
</dbReference>
<keyword evidence="1" id="KW-0547">Nucleotide-binding</keyword>
<proteinExistence type="predicted"/>
<evidence type="ECO:0000313" key="5">
    <source>
        <dbReference type="Proteomes" id="UP000598426"/>
    </source>
</evidence>
<keyword evidence="5" id="KW-1185">Reference proteome</keyword>
<keyword evidence="2" id="KW-0067">ATP-binding</keyword>
<reference evidence="4 5" key="1">
    <citation type="submission" date="2020-09" db="EMBL/GenBank/DDBJ databases">
        <title>Isolation and identification of active actinomycetes.</title>
        <authorList>
            <person name="Li X."/>
        </authorList>
    </citation>
    <scope>NUCLEOTIDE SEQUENCE [LARGE SCALE GENOMIC DNA]</scope>
    <source>
        <strain evidence="4 5">NEAU-LLC</strain>
    </source>
</reference>
<dbReference type="Gene3D" id="3.40.50.300">
    <property type="entry name" value="P-loop containing nucleotide triphosphate hydrolases"/>
    <property type="match status" value="1"/>
</dbReference>
<dbReference type="SUPFAM" id="SSF55073">
    <property type="entry name" value="Nucleotide cyclase"/>
    <property type="match status" value="2"/>
</dbReference>
<dbReference type="InterPro" id="IPR011990">
    <property type="entry name" value="TPR-like_helical_dom_sf"/>
</dbReference>
<dbReference type="Gene3D" id="1.25.40.10">
    <property type="entry name" value="Tetratricopeptide repeat domain"/>
    <property type="match status" value="1"/>
</dbReference>
<dbReference type="RefSeq" id="WP_191171779.1">
    <property type="nucleotide sequence ID" value="NZ_JACXZS010000006.1"/>
</dbReference>
<feature type="domain" description="Guanylate cyclase" evidence="3">
    <location>
        <begin position="290"/>
        <end position="363"/>
    </location>
</feature>
<dbReference type="Gene3D" id="3.30.70.1230">
    <property type="entry name" value="Nucleotide cyclase"/>
    <property type="match status" value="2"/>
</dbReference>
<dbReference type="EMBL" id="JACXZS010000006">
    <property type="protein sequence ID" value="MBD3942150.1"/>
    <property type="molecule type" value="Genomic_DNA"/>
</dbReference>
<protein>
    <submittedName>
        <fullName evidence="4">AAA family ATPase</fullName>
    </submittedName>
</protein>
<dbReference type="SUPFAM" id="SSF48452">
    <property type="entry name" value="TPR-like"/>
    <property type="match status" value="1"/>
</dbReference>
<dbReference type="SMART" id="SM00044">
    <property type="entry name" value="CYCc"/>
    <property type="match status" value="1"/>
</dbReference>
<dbReference type="InterPro" id="IPR041664">
    <property type="entry name" value="AAA_16"/>
</dbReference>